<gene>
    <name evidence="2" type="ORF">GGC33_16265</name>
</gene>
<keyword evidence="1" id="KW-0472">Membrane</keyword>
<comment type="caution">
    <text evidence="2">The sequence shown here is derived from an EMBL/GenBank/DDBJ whole genome shotgun (WGS) entry which is preliminary data.</text>
</comment>
<feature type="transmembrane region" description="Helical" evidence="1">
    <location>
        <begin position="36"/>
        <end position="55"/>
    </location>
</feature>
<keyword evidence="1" id="KW-1133">Transmembrane helix</keyword>
<dbReference type="EMBL" id="WMIA01000030">
    <property type="protein sequence ID" value="MTF40471.1"/>
    <property type="molecule type" value="Genomic_DNA"/>
</dbReference>
<dbReference type="InterPro" id="IPR021562">
    <property type="entry name" value="DUF3007"/>
</dbReference>
<protein>
    <submittedName>
        <fullName evidence="2">DUF3007 family protein</fullName>
    </submittedName>
</protein>
<evidence type="ECO:0000313" key="3">
    <source>
        <dbReference type="Proteomes" id="UP000437131"/>
    </source>
</evidence>
<dbReference type="Pfam" id="PF11460">
    <property type="entry name" value="DUF3007"/>
    <property type="match status" value="1"/>
</dbReference>
<dbReference type="Proteomes" id="UP000437131">
    <property type="component" value="Unassembled WGS sequence"/>
</dbReference>
<evidence type="ECO:0000313" key="2">
    <source>
        <dbReference type="EMBL" id="MTF40471.1"/>
    </source>
</evidence>
<keyword evidence="1" id="KW-0812">Transmembrane</keyword>
<accession>A0A844GZQ0</accession>
<organism evidence="2 3">
    <name type="scientific">Cyanobacterium aponinum 0216</name>
    <dbReference type="NCBI Taxonomy" id="2676140"/>
    <lineage>
        <taxon>Bacteria</taxon>
        <taxon>Bacillati</taxon>
        <taxon>Cyanobacteriota</taxon>
        <taxon>Cyanophyceae</taxon>
        <taxon>Oscillatoriophycideae</taxon>
        <taxon>Chroococcales</taxon>
        <taxon>Geminocystaceae</taxon>
        <taxon>Cyanobacterium</taxon>
    </lineage>
</organism>
<evidence type="ECO:0000256" key="1">
    <source>
        <dbReference type="SAM" id="Phobius"/>
    </source>
</evidence>
<dbReference type="AlphaFoldDB" id="A0A844GZQ0"/>
<name>A0A844GZQ0_9CHRO</name>
<feature type="transmembrane region" description="Helical" evidence="1">
    <location>
        <begin position="7"/>
        <end position="24"/>
    </location>
</feature>
<dbReference type="PANTHER" id="PTHR35734:SF1">
    <property type="entry name" value="OS01G0805200 PROTEIN"/>
    <property type="match status" value="1"/>
</dbReference>
<proteinExistence type="predicted"/>
<dbReference type="RefSeq" id="WP_015219898.1">
    <property type="nucleotide sequence ID" value="NZ_WMIA01000030.1"/>
</dbReference>
<reference evidence="2 3" key="1">
    <citation type="submission" date="2019-11" db="EMBL/GenBank/DDBJ databases">
        <title>Isolation of a new High Light Tolerant Cyanobacteria.</title>
        <authorList>
            <person name="Dobson Z."/>
            <person name="Vaughn N."/>
            <person name="Vaughn M."/>
            <person name="Fromme P."/>
            <person name="Mazor Y."/>
        </authorList>
    </citation>
    <scope>NUCLEOTIDE SEQUENCE [LARGE SCALE GENOMIC DNA]</scope>
    <source>
        <strain evidence="2 3">0216</strain>
    </source>
</reference>
<sequence>MRRIDAILIAFAVFVAGGIIYIIFQYLGFDAYDAGIWSQVLLVLGLIGWVVTYLFRVFTNNMTYHKQVKDYDDAFFAKQLEKMSPEEIEKLMAEKDS</sequence>
<dbReference type="PANTHER" id="PTHR35734">
    <property type="entry name" value="OS01G0805200 PROTEIN"/>
    <property type="match status" value="1"/>
</dbReference>